<name>A0A0E9VN20_ANGAN</name>
<sequence length="50" mass="5691">MSSLCFSRVFCLSSSAFCFMCPTLICSSKLWIQVSSLRRSFKTFSVILKL</sequence>
<protein>
    <submittedName>
        <fullName evidence="1">Uncharacterized protein</fullName>
    </submittedName>
</protein>
<proteinExistence type="predicted"/>
<accession>A0A0E9VN20</accession>
<organism evidence="1">
    <name type="scientific">Anguilla anguilla</name>
    <name type="common">European freshwater eel</name>
    <name type="synonym">Muraena anguilla</name>
    <dbReference type="NCBI Taxonomy" id="7936"/>
    <lineage>
        <taxon>Eukaryota</taxon>
        <taxon>Metazoa</taxon>
        <taxon>Chordata</taxon>
        <taxon>Craniata</taxon>
        <taxon>Vertebrata</taxon>
        <taxon>Euteleostomi</taxon>
        <taxon>Actinopterygii</taxon>
        <taxon>Neopterygii</taxon>
        <taxon>Teleostei</taxon>
        <taxon>Anguilliformes</taxon>
        <taxon>Anguillidae</taxon>
        <taxon>Anguilla</taxon>
    </lineage>
</organism>
<reference evidence="1" key="2">
    <citation type="journal article" date="2015" name="Fish Shellfish Immunol.">
        <title>Early steps in the European eel (Anguilla anguilla)-Vibrio vulnificus interaction in the gills: Role of the RtxA13 toxin.</title>
        <authorList>
            <person name="Callol A."/>
            <person name="Pajuelo D."/>
            <person name="Ebbesson L."/>
            <person name="Teles M."/>
            <person name="MacKenzie S."/>
            <person name="Amaro C."/>
        </authorList>
    </citation>
    <scope>NUCLEOTIDE SEQUENCE</scope>
</reference>
<evidence type="ECO:0000313" key="1">
    <source>
        <dbReference type="EMBL" id="JAH78648.1"/>
    </source>
</evidence>
<dbReference type="AlphaFoldDB" id="A0A0E9VN20"/>
<reference evidence="1" key="1">
    <citation type="submission" date="2014-11" db="EMBL/GenBank/DDBJ databases">
        <authorList>
            <person name="Amaro Gonzalez C."/>
        </authorList>
    </citation>
    <scope>NUCLEOTIDE SEQUENCE</scope>
</reference>
<dbReference type="EMBL" id="GBXM01029929">
    <property type="protein sequence ID" value="JAH78648.1"/>
    <property type="molecule type" value="Transcribed_RNA"/>
</dbReference>